<dbReference type="Proteomes" id="UP000187209">
    <property type="component" value="Unassembled WGS sequence"/>
</dbReference>
<organism evidence="2 3">
    <name type="scientific">Stentor coeruleus</name>
    <dbReference type="NCBI Taxonomy" id="5963"/>
    <lineage>
        <taxon>Eukaryota</taxon>
        <taxon>Sar</taxon>
        <taxon>Alveolata</taxon>
        <taxon>Ciliophora</taxon>
        <taxon>Postciliodesmatophora</taxon>
        <taxon>Heterotrichea</taxon>
        <taxon>Heterotrichida</taxon>
        <taxon>Stentoridae</taxon>
        <taxon>Stentor</taxon>
    </lineage>
</organism>
<accession>A0A1R2BQS2</accession>
<feature type="compositionally biased region" description="Basic and acidic residues" evidence="1">
    <location>
        <begin position="43"/>
        <end position="63"/>
    </location>
</feature>
<evidence type="ECO:0000313" key="2">
    <source>
        <dbReference type="EMBL" id="OMJ79101.1"/>
    </source>
</evidence>
<sequence length="399" mass="45324">MGCCGSKPVPLPLANPPPTKLEFVKPPGTDNSSKPPIHQAPPVHHEPAPPQREPEPVHQEPPKAKKSKAVPQVPKPTKFECDSGHELLWYSDLPFYYYQLTQNWTIRCSICQKIYSSAGWHCRSCNFDMCEDCAHHLGKETPKIKCDSGHECTWSPETIFLYNEDSGSRGFGCNICKEVKFEPCWNCPTCSFDCCITCAIKNNKIHPPIDALICRELHHLTYFKEIKSHISDEIALVCDKCKSEFFEGECFCCQEHGYDLCIKCAERRICRTIPHPGYLCREGKKMKIEEVAKKREESGEDDVVCEICKKGDMKYAYLCGDCMQCYCLKCSRVLSKKIAKCHKLHCKNGHQLKWASSSEAEIKKFKCETCAKSYSTGLFTCGECNFNICINHLDLQESS</sequence>
<proteinExistence type="predicted"/>
<dbReference type="SUPFAM" id="SSF57889">
    <property type="entry name" value="Cysteine-rich domain"/>
    <property type="match status" value="1"/>
</dbReference>
<keyword evidence="3" id="KW-1185">Reference proteome</keyword>
<comment type="caution">
    <text evidence="2">The sequence shown here is derived from an EMBL/GenBank/DDBJ whole genome shotgun (WGS) entry which is preliminary data.</text>
</comment>
<dbReference type="InterPro" id="IPR046349">
    <property type="entry name" value="C1-like_sf"/>
</dbReference>
<evidence type="ECO:0008006" key="4">
    <source>
        <dbReference type="Google" id="ProtNLM"/>
    </source>
</evidence>
<dbReference type="PANTHER" id="PTHR46288:SF80">
    <property type="entry name" value="CYSTEINE_HISTIDINE-RICH C1 DOMAIN FAMILY PROTEIN"/>
    <property type="match status" value="1"/>
</dbReference>
<feature type="compositionally biased region" description="Pro residues" evidence="1">
    <location>
        <begin position="9"/>
        <end position="19"/>
    </location>
</feature>
<name>A0A1R2BQS2_9CILI</name>
<dbReference type="EMBL" id="MPUH01000488">
    <property type="protein sequence ID" value="OMJ79101.1"/>
    <property type="molecule type" value="Genomic_DNA"/>
</dbReference>
<evidence type="ECO:0000256" key="1">
    <source>
        <dbReference type="SAM" id="MobiDB-lite"/>
    </source>
</evidence>
<dbReference type="PANTHER" id="PTHR46288">
    <property type="entry name" value="PHORBOL-ESTER/DAG-TYPE DOMAIN-CONTAINING PROTEIN"/>
    <property type="match status" value="1"/>
</dbReference>
<feature type="region of interest" description="Disordered" evidence="1">
    <location>
        <begin position="1"/>
        <end position="76"/>
    </location>
</feature>
<evidence type="ECO:0000313" key="3">
    <source>
        <dbReference type="Proteomes" id="UP000187209"/>
    </source>
</evidence>
<protein>
    <recommendedName>
        <fullName evidence="4">Phorbol-ester/DAG-type domain-containing protein</fullName>
    </recommendedName>
</protein>
<gene>
    <name evidence="2" type="ORF">SteCoe_20961</name>
</gene>
<dbReference type="AlphaFoldDB" id="A0A1R2BQS2"/>
<dbReference type="OrthoDB" id="938199at2759"/>
<reference evidence="2 3" key="1">
    <citation type="submission" date="2016-11" db="EMBL/GenBank/DDBJ databases">
        <title>The macronuclear genome of Stentor coeruleus: a giant cell with tiny introns.</title>
        <authorList>
            <person name="Slabodnick M."/>
            <person name="Ruby J.G."/>
            <person name="Reiff S.B."/>
            <person name="Swart E.C."/>
            <person name="Gosai S."/>
            <person name="Prabakaran S."/>
            <person name="Witkowska E."/>
            <person name="Larue G.E."/>
            <person name="Fisher S."/>
            <person name="Freeman R.M."/>
            <person name="Gunawardena J."/>
            <person name="Chu W."/>
            <person name="Stover N.A."/>
            <person name="Gregory B.D."/>
            <person name="Nowacki M."/>
            <person name="Derisi J."/>
            <person name="Roy S.W."/>
            <person name="Marshall W.F."/>
            <person name="Sood P."/>
        </authorList>
    </citation>
    <scope>NUCLEOTIDE SEQUENCE [LARGE SCALE GENOMIC DNA]</scope>
    <source>
        <strain evidence="2">WM001</strain>
    </source>
</reference>